<evidence type="ECO:0000259" key="7">
    <source>
        <dbReference type="Pfam" id="PF04932"/>
    </source>
</evidence>
<dbReference type="InterPro" id="IPR051533">
    <property type="entry name" value="WaaL-like"/>
</dbReference>
<reference evidence="9" key="2">
    <citation type="submission" date="2010-04" db="EMBL/GenBank/DDBJ databases">
        <title>Genome sequence of Salinibacter ruber M8.</title>
        <authorList>
            <consortium name="Genoscope"/>
        </authorList>
    </citation>
    <scope>NUCLEOTIDE SEQUENCE [LARGE SCALE GENOMIC DNA]</scope>
    <source>
        <strain evidence="9">M8</strain>
        <plasmid evidence="9">pSR84</plasmid>
    </source>
</reference>
<feature type="transmembrane region" description="Helical" evidence="6">
    <location>
        <begin position="165"/>
        <end position="185"/>
    </location>
</feature>
<comment type="subcellular location">
    <subcellularLocation>
        <location evidence="1">Membrane</location>
        <topology evidence="1">Multi-pass membrane protein</topology>
    </subcellularLocation>
</comment>
<dbReference type="InterPro" id="IPR007016">
    <property type="entry name" value="O-antigen_ligase-rel_domated"/>
</dbReference>
<keyword evidence="4 6" id="KW-0472">Membrane</keyword>
<sequence length="514" mass="56072">MLLSPARSRPQRTKPMPSFSQPTLGDARQEWWGRALRLVLVGGAAVGLGGLCARLGLLGPVLLVGLVGGIAVSAIVFGAPRLGFWATLIVAIVGLGVKRYVPVPMGLTVDVLLALTWIGLVVPVAGRLDWHKANRPAVWGALLWMGYVTFQLLNPEAASRLAWAYAMRGVGLHFALVVPLVLLLLDRRRDLDWFLTIWFVLSILGTLNGLRQKFIGLDPFEWQWLRSGAAVQHILFGKLRIFSFFSDAGQFGAAQGHVAVVAGIMTIGRDLSWRRRLFYGLTALCGIVGLFISGTRGAMAVPFFGGVTYLVLSKNWRAILLGVAAMAMAYGFFMYTSIGSSVYQIQRFRDALQRGSDTPSMQVRLRNQERLARYMKADPVRYAIGGGIGSVGSWGRRFSPGTWLAEFPPDSWYVRLWAETGTAGLGLYLGLWILLMGYGAVLVWRVEDPQLRQALIGLHAGIMGILMASYGNQVLGQLPTGILVYASLAYLSMAPRLADDPPSSQPEQADPTPS</sequence>
<keyword evidence="3 6" id="KW-1133">Transmembrane helix</keyword>
<dbReference type="PATRIC" id="fig|761659.10.peg.3519"/>
<feature type="region of interest" description="Disordered" evidence="5">
    <location>
        <begin position="1"/>
        <end position="24"/>
    </location>
</feature>
<feature type="transmembrane region" description="Helical" evidence="6">
    <location>
        <begin position="38"/>
        <end position="57"/>
    </location>
</feature>
<reference evidence="8 9" key="1">
    <citation type="journal article" date="2010" name="ISME J.">
        <title>Fine-scale evolution: genomic, phenotypic and ecological differentiation in two coexisting Salinibacter ruber strains.</title>
        <authorList>
            <person name="Pena A."/>
            <person name="Teeling H."/>
            <person name="Huerta-Cepas J."/>
            <person name="Santos F."/>
            <person name="Yarza P."/>
            <person name="Brito-Echeverria J."/>
            <person name="Lucio M."/>
            <person name="Schmitt-Kopplin P."/>
            <person name="Meseguer I."/>
            <person name="Schenowitz C."/>
            <person name="Dossat C."/>
            <person name="Barbe V."/>
            <person name="Dopazo J."/>
            <person name="Rossello-Mora R."/>
            <person name="Schuler M."/>
            <person name="Glockner F.O."/>
            <person name="Amann R."/>
            <person name="Gabaldon T."/>
            <person name="Anton J."/>
        </authorList>
    </citation>
    <scope>NUCLEOTIDE SEQUENCE [LARGE SCALE GENOMIC DNA]</scope>
    <source>
        <strain evidence="8 9">M8</strain>
        <plasmid evidence="9">pSR84</plasmid>
    </source>
</reference>
<dbReference type="PANTHER" id="PTHR37422:SF13">
    <property type="entry name" value="LIPOPOLYSACCHARIDE BIOSYNTHESIS PROTEIN PA4999-RELATED"/>
    <property type="match status" value="1"/>
</dbReference>
<feature type="transmembrane region" description="Helical" evidence="6">
    <location>
        <begin position="318"/>
        <end position="338"/>
    </location>
</feature>
<evidence type="ECO:0000256" key="4">
    <source>
        <dbReference type="ARBA" id="ARBA00023136"/>
    </source>
</evidence>
<feature type="transmembrane region" description="Helical" evidence="6">
    <location>
        <begin position="425"/>
        <end position="444"/>
    </location>
</feature>
<evidence type="ECO:0000256" key="5">
    <source>
        <dbReference type="SAM" id="MobiDB-lite"/>
    </source>
</evidence>
<dbReference type="Proteomes" id="UP000000933">
    <property type="component" value="Plasmid pSR84"/>
</dbReference>
<feature type="transmembrane region" description="Helical" evidence="6">
    <location>
        <begin position="191"/>
        <end position="210"/>
    </location>
</feature>
<evidence type="ECO:0000256" key="6">
    <source>
        <dbReference type="SAM" id="Phobius"/>
    </source>
</evidence>
<evidence type="ECO:0000256" key="3">
    <source>
        <dbReference type="ARBA" id="ARBA00022989"/>
    </source>
</evidence>
<feature type="transmembrane region" description="Helical" evidence="6">
    <location>
        <begin position="107"/>
        <end position="125"/>
    </location>
</feature>
<accession>D6CW19</accession>
<feature type="transmembrane region" description="Helical" evidence="6">
    <location>
        <begin position="137"/>
        <end position="153"/>
    </location>
</feature>
<name>D6CW19_SALRM</name>
<proteinExistence type="predicted"/>
<dbReference type="GO" id="GO:0016020">
    <property type="term" value="C:membrane"/>
    <property type="evidence" value="ECO:0007669"/>
    <property type="project" value="UniProtKB-SubCell"/>
</dbReference>
<feature type="transmembrane region" description="Helical" evidence="6">
    <location>
        <begin position="277"/>
        <end position="298"/>
    </location>
</feature>
<feature type="domain" description="O-antigen ligase-related" evidence="7">
    <location>
        <begin position="282"/>
        <end position="429"/>
    </location>
</feature>
<dbReference type="EMBL" id="FP565813">
    <property type="protein sequence ID" value="CBH22848.1"/>
    <property type="molecule type" value="Genomic_DNA"/>
</dbReference>
<protein>
    <recommendedName>
        <fullName evidence="7">O-antigen ligase-related domain-containing protein</fullName>
    </recommendedName>
</protein>
<evidence type="ECO:0000256" key="2">
    <source>
        <dbReference type="ARBA" id="ARBA00022692"/>
    </source>
</evidence>
<dbReference type="PANTHER" id="PTHR37422">
    <property type="entry name" value="TEICHURONIC ACID BIOSYNTHESIS PROTEIN TUAE"/>
    <property type="match status" value="1"/>
</dbReference>
<feature type="transmembrane region" description="Helical" evidence="6">
    <location>
        <begin position="63"/>
        <end position="95"/>
    </location>
</feature>
<geneLocation type="plasmid" evidence="8 9">
    <name>pSR84</name>
</geneLocation>
<keyword evidence="2 6" id="KW-0812">Transmembrane</keyword>
<dbReference type="Pfam" id="PF04932">
    <property type="entry name" value="Wzy_C"/>
    <property type="match status" value="1"/>
</dbReference>
<gene>
    <name evidence="8" type="ORF">SRM_p84042</name>
</gene>
<organism evidence="8 9">
    <name type="scientific">Salinibacter ruber (strain M8)</name>
    <dbReference type="NCBI Taxonomy" id="761659"/>
    <lineage>
        <taxon>Bacteria</taxon>
        <taxon>Pseudomonadati</taxon>
        <taxon>Rhodothermota</taxon>
        <taxon>Rhodothermia</taxon>
        <taxon>Rhodothermales</taxon>
        <taxon>Salinibacteraceae</taxon>
        <taxon>Salinibacter</taxon>
    </lineage>
</organism>
<feature type="transmembrane region" description="Helical" evidence="6">
    <location>
        <begin position="450"/>
        <end position="470"/>
    </location>
</feature>
<dbReference type="HOGENOM" id="CLU_042012_0_0_10"/>
<evidence type="ECO:0000313" key="9">
    <source>
        <dbReference type="Proteomes" id="UP000000933"/>
    </source>
</evidence>
<keyword evidence="8" id="KW-0614">Plasmid</keyword>
<dbReference type="KEGG" id="srm:SRM_p84042"/>
<evidence type="ECO:0000313" key="8">
    <source>
        <dbReference type="EMBL" id="CBH22848.1"/>
    </source>
</evidence>
<dbReference type="AlphaFoldDB" id="D6CW19"/>
<evidence type="ECO:0000256" key="1">
    <source>
        <dbReference type="ARBA" id="ARBA00004141"/>
    </source>
</evidence>